<evidence type="ECO:0000313" key="2">
    <source>
        <dbReference type="Proteomes" id="UP000024635"/>
    </source>
</evidence>
<dbReference type="EMBL" id="JARK01000268">
    <property type="protein sequence ID" value="EYC39230.1"/>
    <property type="molecule type" value="Genomic_DNA"/>
</dbReference>
<dbReference type="Proteomes" id="UP000024635">
    <property type="component" value="Unassembled WGS sequence"/>
</dbReference>
<evidence type="ECO:0000313" key="1">
    <source>
        <dbReference type="EMBL" id="EYC39230.1"/>
    </source>
</evidence>
<keyword evidence="2" id="KW-1185">Reference proteome</keyword>
<reference evidence="2" key="1">
    <citation type="journal article" date="2015" name="Nat. Genet.">
        <title>The genome and transcriptome of the zoonotic hookworm Ancylostoma ceylanicum identify infection-specific gene families.</title>
        <authorList>
            <person name="Schwarz E.M."/>
            <person name="Hu Y."/>
            <person name="Antoshechkin I."/>
            <person name="Miller M.M."/>
            <person name="Sternberg P.W."/>
            <person name="Aroian R.V."/>
        </authorList>
    </citation>
    <scope>NUCLEOTIDE SEQUENCE</scope>
    <source>
        <strain evidence="2">HY135</strain>
    </source>
</reference>
<sequence length="96" mass="10663">MRIPNWCMEYQRSDLEFHYCYFPSAAERNILNSTTAKLTTAQRPTTSSSIVADCCCSDDMNHSDLCGWVRPHYVVGGQGKGLVRDSCGVGLYSMTG</sequence>
<dbReference type="AlphaFoldDB" id="A0A016WHV7"/>
<gene>
    <name evidence="1" type="primary">Acey_s0668.g1354</name>
    <name evidence="1" type="ORF">Y032_0668g1354</name>
</gene>
<accession>A0A016WHV7</accession>
<organism evidence="1 2">
    <name type="scientific">Ancylostoma ceylanicum</name>
    <dbReference type="NCBI Taxonomy" id="53326"/>
    <lineage>
        <taxon>Eukaryota</taxon>
        <taxon>Metazoa</taxon>
        <taxon>Ecdysozoa</taxon>
        <taxon>Nematoda</taxon>
        <taxon>Chromadorea</taxon>
        <taxon>Rhabditida</taxon>
        <taxon>Rhabditina</taxon>
        <taxon>Rhabditomorpha</taxon>
        <taxon>Strongyloidea</taxon>
        <taxon>Ancylostomatidae</taxon>
        <taxon>Ancylostomatinae</taxon>
        <taxon>Ancylostoma</taxon>
    </lineage>
</organism>
<proteinExistence type="predicted"/>
<comment type="caution">
    <text evidence="1">The sequence shown here is derived from an EMBL/GenBank/DDBJ whole genome shotgun (WGS) entry which is preliminary data.</text>
</comment>
<name>A0A016WHV7_9BILA</name>
<protein>
    <submittedName>
        <fullName evidence="1">Uncharacterized protein</fullName>
    </submittedName>
</protein>